<name>A0ABY3X695_9GAMM</name>
<proteinExistence type="predicted"/>
<dbReference type="Proteomes" id="UP000829194">
    <property type="component" value="Chromosome"/>
</dbReference>
<organism evidence="1 2">
    <name type="scientific">Lysobacter gummosus</name>
    <dbReference type="NCBI Taxonomy" id="262324"/>
    <lineage>
        <taxon>Bacteria</taxon>
        <taxon>Pseudomonadati</taxon>
        <taxon>Pseudomonadota</taxon>
        <taxon>Gammaproteobacteria</taxon>
        <taxon>Lysobacterales</taxon>
        <taxon>Lysobacteraceae</taxon>
        <taxon>Lysobacter</taxon>
    </lineage>
</organism>
<accession>A0ABY3X695</accession>
<dbReference type="EMBL" id="CP093547">
    <property type="protein sequence ID" value="UNP28093.1"/>
    <property type="molecule type" value="Genomic_DNA"/>
</dbReference>
<dbReference type="RefSeq" id="WP_148648961.1">
    <property type="nucleotide sequence ID" value="NZ_CP011131.1"/>
</dbReference>
<evidence type="ECO:0000313" key="2">
    <source>
        <dbReference type="Proteomes" id="UP000829194"/>
    </source>
</evidence>
<evidence type="ECO:0000313" key="1">
    <source>
        <dbReference type="EMBL" id="UNP28093.1"/>
    </source>
</evidence>
<protein>
    <submittedName>
        <fullName evidence="1">Uncharacterized protein</fullName>
    </submittedName>
</protein>
<gene>
    <name evidence="1" type="ORF">MOV92_16515</name>
</gene>
<sequence length="154" mass="17693">MRNPPRNPYLDHDLIELAAQCMQRSRELKERVQRTPEQRAALADDTAFLLTAAGSALDSSEYMPGNPEYASRSEGRISTTEFMRWHLRHIHNSRYRTYLRALDLAAGKSREAWRVDVLIDGNKPDALAVESDEGLRAVLDELAKLPRWGYRRRG</sequence>
<keyword evidence="2" id="KW-1185">Reference proteome</keyword>
<reference evidence="1 2" key="1">
    <citation type="submission" date="2022-03" db="EMBL/GenBank/DDBJ databases">
        <title>Complete genome sequence of Lysobacter capsici VKM B-2533 and Lysobacter gummosus 10.1.1, promising sources of lytic agents.</title>
        <authorList>
            <person name="Tarlachkov S.V."/>
            <person name="Kudryakova I.V."/>
            <person name="Afoshin A.S."/>
            <person name="Leontyevskaya E.A."/>
            <person name="Leontyevskaya N.V."/>
        </authorList>
    </citation>
    <scope>NUCLEOTIDE SEQUENCE [LARGE SCALE GENOMIC DNA]</scope>
    <source>
        <strain evidence="1 2">10.1.1</strain>
    </source>
</reference>